<protein>
    <submittedName>
        <fullName evidence="2">Uncharacterized protein</fullName>
    </submittedName>
</protein>
<feature type="region of interest" description="Disordered" evidence="1">
    <location>
        <begin position="134"/>
        <end position="165"/>
    </location>
</feature>
<organism evidence="2 3">
    <name type="scientific">Purpureocillium lilacinum</name>
    <name type="common">Paecilomyces lilacinus</name>
    <dbReference type="NCBI Taxonomy" id="33203"/>
    <lineage>
        <taxon>Eukaryota</taxon>
        <taxon>Fungi</taxon>
        <taxon>Dikarya</taxon>
        <taxon>Ascomycota</taxon>
        <taxon>Pezizomycotina</taxon>
        <taxon>Sordariomycetes</taxon>
        <taxon>Hypocreomycetidae</taxon>
        <taxon>Hypocreales</taxon>
        <taxon>Ophiocordycipitaceae</taxon>
        <taxon>Purpureocillium</taxon>
    </lineage>
</organism>
<dbReference type="EMBL" id="LSBI01000005">
    <property type="protein sequence ID" value="OAQ89488.1"/>
    <property type="molecule type" value="Genomic_DNA"/>
</dbReference>
<evidence type="ECO:0000313" key="3">
    <source>
        <dbReference type="Proteomes" id="UP000078340"/>
    </source>
</evidence>
<reference evidence="2 3" key="1">
    <citation type="submission" date="2016-02" db="EMBL/GenBank/DDBJ databases">
        <title>Biosynthesis of antibiotic leucinostatins and their inhibition on Phytophthora in bio-control Purpureocillium lilacinum.</title>
        <authorList>
            <person name="Wang G."/>
            <person name="Liu Z."/>
            <person name="Lin R."/>
            <person name="Li E."/>
            <person name="Mao Z."/>
            <person name="Ling J."/>
            <person name="Yin W."/>
            <person name="Xie B."/>
        </authorList>
    </citation>
    <scope>NUCLEOTIDE SEQUENCE [LARGE SCALE GENOMIC DNA]</scope>
    <source>
        <strain evidence="2">PLFJ-1</strain>
    </source>
</reference>
<dbReference type="Proteomes" id="UP000078340">
    <property type="component" value="Unassembled WGS sequence"/>
</dbReference>
<sequence>MSTGTSAGIRRSLGTACHSTRMPRYAHDDGAALAGRARRGCRAAALWRDNVVGERSEASRSFVRHVTCVSVPRLADSLRVGRRGRRTTVVSSSPERQRPFSCQASSAPATQWFQARAQATGGVLGADWPAGAGEAPWPAARDSADSRRGGIAMGPPNGRSGVDSGADSAGGVVYLGARDRGPDKGILDRMVHHHVLGGRRYQHLTARRT</sequence>
<evidence type="ECO:0000256" key="1">
    <source>
        <dbReference type="SAM" id="MobiDB-lite"/>
    </source>
</evidence>
<accession>A0A179HIN4</accession>
<dbReference type="AlphaFoldDB" id="A0A179HIN4"/>
<evidence type="ECO:0000313" key="2">
    <source>
        <dbReference type="EMBL" id="OAQ89488.1"/>
    </source>
</evidence>
<gene>
    <name evidence="2" type="ORF">VFPFJ_05900</name>
</gene>
<proteinExistence type="predicted"/>
<comment type="caution">
    <text evidence="2">The sequence shown here is derived from an EMBL/GenBank/DDBJ whole genome shotgun (WGS) entry which is preliminary data.</text>
</comment>
<name>A0A179HIN4_PURLI</name>